<keyword evidence="2" id="KW-1185">Reference proteome</keyword>
<accession>A0ABV6NAQ9</accession>
<sequence length="134" mass="16075">MVKKHKKFIKLTKKFPFIRLNNNRRASLVVVEDLWTKCNTEGEKLLYHQLRANMYYPTPHYWIDHVRANIALVPFRLALIELRPGLNEKRIMKQLKRHHWRVIFYETEQLLKDEHLLVDLVSKQAPTKNVSTSS</sequence>
<evidence type="ECO:0000313" key="1">
    <source>
        <dbReference type="EMBL" id="MFC0557847.1"/>
    </source>
</evidence>
<comment type="caution">
    <text evidence="1">The sequence shown here is derived from an EMBL/GenBank/DDBJ whole genome shotgun (WGS) entry which is preliminary data.</text>
</comment>
<dbReference type="EMBL" id="JBHLTR010000003">
    <property type="protein sequence ID" value="MFC0557847.1"/>
    <property type="molecule type" value="Genomic_DNA"/>
</dbReference>
<dbReference type="RefSeq" id="WP_273843351.1">
    <property type="nucleotide sequence ID" value="NZ_JAQQWT010000006.1"/>
</dbReference>
<name>A0ABV6NAQ9_9BACI</name>
<gene>
    <name evidence="1" type="ORF">ACFFH4_02105</name>
</gene>
<reference evidence="1 2" key="1">
    <citation type="submission" date="2024-09" db="EMBL/GenBank/DDBJ databases">
        <authorList>
            <person name="Sun Q."/>
            <person name="Mori K."/>
        </authorList>
    </citation>
    <scope>NUCLEOTIDE SEQUENCE [LARGE SCALE GENOMIC DNA]</scope>
    <source>
        <strain evidence="1 2">NCAIM B.02301</strain>
    </source>
</reference>
<dbReference type="Proteomes" id="UP001589833">
    <property type="component" value="Unassembled WGS sequence"/>
</dbReference>
<evidence type="ECO:0000313" key="2">
    <source>
        <dbReference type="Proteomes" id="UP001589833"/>
    </source>
</evidence>
<proteinExistence type="predicted"/>
<protein>
    <recommendedName>
        <fullName evidence="3">DUF559 domain-containing protein</fullName>
    </recommendedName>
</protein>
<evidence type="ECO:0008006" key="3">
    <source>
        <dbReference type="Google" id="ProtNLM"/>
    </source>
</evidence>
<organism evidence="1 2">
    <name type="scientific">Halalkalibacter alkalisediminis</name>
    <dbReference type="NCBI Taxonomy" id="935616"/>
    <lineage>
        <taxon>Bacteria</taxon>
        <taxon>Bacillati</taxon>
        <taxon>Bacillota</taxon>
        <taxon>Bacilli</taxon>
        <taxon>Bacillales</taxon>
        <taxon>Bacillaceae</taxon>
        <taxon>Halalkalibacter</taxon>
    </lineage>
</organism>